<feature type="transmembrane region" description="Helical" evidence="1">
    <location>
        <begin position="158"/>
        <end position="178"/>
    </location>
</feature>
<dbReference type="OrthoDB" id="4187110at2"/>
<evidence type="ECO:0008006" key="4">
    <source>
        <dbReference type="Google" id="ProtNLM"/>
    </source>
</evidence>
<keyword evidence="3" id="KW-1185">Reference proteome</keyword>
<feature type="transmembrane region" description="Helical" evidence="1">
    <location>
        <begin position="21"/>
        <end position="38"/>
    </location>
</feature>
<keyword evidence="1" id="KW-0812">Transmembrane</keyword>
<gene>
    <name evidence="2" type="ORF">EJC50_28545</name>
</gene>
<keyword evidence="1" id="KW-0472">Membrane</keyword>
<organism evidence="2 3">
    <name type="scientific">Paenibacillus albus</name>
    <dbReference type="NCBI Taxonomy" id="2495582"/>
    <lineage>
        <taxon>Bacteria</taxon>
        <taxon>Bacillati</taxon>
        <taxon>Bacillota</taxon>
        <taxon>Bacilli</taxon>
        <taxon>Bacillales</taxon>
        <taxon>Paenibacillaceae</taxon>
        <taxon>Paenibacillus</taxon>
    </lineage>
</organism>
<dbReference type="RefSeq" id="WP_126019529.1">
    <property type="nucleotide sequence ID" value="NZ_CP034437.1"/>
</dbReference>
<evidence type="ECO:0000313" key="2">
    <source>
        <dbReference type="EMBL" id="AZN43198.1"/>
    </source>
</evidence>
<proteinExistence type="predicted"/>
<protein>
    <recommendedName>
        <fullName evidence="4">ABC transporter permease</fullName>
    </recommendedName>
</protein>
<dbReference type="Pfam" id="PF12679">
    <property type="entry name" value="ABC2_membrane_2"/>
    <property type="match status" value="1"/>
</dbReference>
<dbReference type="Proteomes" id="UP000272528">
    <property type="component" value="Chromosome"/>
</dbReference>
<name>A0A3S9ABU0_9BACL</name>
<reference evidence="3" key="1">
    <citation type="submission" date="2018-12" db="EMBL/GenBank/DDBJ databases">
        <title>Genome sequence of Peanibacillus sp.</title>
        <authorList>
            <person name="Subramani G."/>
            <person name="Srinivasan S."/>
            <person name="Kim M.K."/>
        </authorList>
    </citation>
    <scope>NUCLEOTIDE SEQUENCE [LARGE SCALE GENOMIC DNA]</scope>
    <source>
        <strain evidence="3">18JY67-1</strain>
    </source>
</reference>
<keyword evidence="1" id="KW-1133">Transmembrane helix</keyword>
<sequence>MTMGIRQWFVLYRKEQLELVRSYKLLWVPLVFILYGAMQPVMSYFLPDILAHAGNLPPGAVISIPKPTASEVMAQTLGQFNTIGLLILSLSVMGIISAERSSGLTSMILVKPISYLSFVAAKWAAMALLVIIAFAGGFGAALYYTTALFDSVDWLNSLYAYLLFSLWLCLAGSLTIFFSSWLRSGAAAAACSLGVAALLALTASAFPHALAFSPGMLPQLAYSQYGAAASEGHLAASVATTIVLILALQFAASTLLRRRPSIDAL</sequence>
<dbReference type="GO" id="GO:0005886">
    <property type="term" value="C:plasma membrane"/>
    <property type="evidence" value="ECO:0007669"/>
    <property type="project" value="UniProtKB-SubCell"/>
</dbReference>
<dbReference type="GO" id="GO:0140359">
    <property type="term" value="F:ABC-type transporter activity"/>
    <property type="evidence" value="ECO:0007669"/>
    <property type="project" value="InterPro"/>
</dbReference>
<evidence type="ECO:0000313" key="3">
    <source>
        <dbReference type="Proteomes" id="UP000272528"/>
    </source>
</evidence>
<feature type="transmembrane region" description="Helical" evidence="1">
    <location>
        <begin position="80"/>
        <end position="98"/>
    </location>
</feature>
<feature type="transmembrane region" description="Helical" evidence="1">
    <location>
        <begin position="232"/>
        <end position="256"/>
    </location>
</feature>
<feature type="transmembrane region" description="Helical" evidence="1">
    <location>
        <begin position="190"/>
        <end position="212"/>
    </location>
</feature>
<evidence type="ECO:0000256" key="1">
    <source>
        <dbReference type="SAM" id="Phobius"/>
    </source>
</evidence>
<dbReference type="EMBL" id="CP034437">
    <property type="protein sequence ID" value="AZN43198.1"/>
    <property type="molecule type" value="Genomic_DNA"/>
</dbReference>
<feature type="transmembrane region" description="Helical" evidence="1">
    <location>
        <begin position="119"/>
        <end position="146"/>
    </location>
</feature>
<dbReference type="KEGG" id="palb:EJC50_28545"/>
<accession>A0A3S9ABU0</accession>
<dbReference type="AlphaFoldDB" id="A0A3S9ABU0"/>